<name>A0ABZ2JAA1_9CHLR</name>
<organism evidence="2 3">
    <name type="scientific">Candidatus Dehalogenimonas loeffleri</name>
    <dbReference type="NCBI Taxonomy" id="3127115"/>
    <lineage>
        <taxon>Bacteria</taxon>
        <taxon>Bacillati</taxon>
        <taxon>Chloroflexota</taxon>
        <taxon>Dehalococcoidia</taxon>
        <taxon>Dehalococcoidales</taxon>
        <taxon>Dehalococcoidaceae</taxon>
        <taxon>Dehalogenimonas</taxon>
    </lineage>
</organism>
<sequence>MNTYRKTAITVGILFIACSVASILGMSISNPILDGEDYLTTLASNSNQIIAGSLIEFVWAATCAGIAIGLYPILRKYNGALALGAVGFRIVEGIFVLIGTLGLLSLLTLSQEFVSAGTSAASSYQASGNALVALRDWAHGSIVLIAFSLGTLLYSAVLYQSRLIPRWLSGWGVLAAALCLAVTLYSTFNSSFGLTNLNTALNAPIGLQEMVLAVWLIAKGFNPSVIASGPAKQL</sequence>
<accession>A0ABZ2JAA1</accession>
<keyword evidence="3" id="KW-1185">Reference proteome</keyword>
<dbReference type="RefSeq" id="WP_338739019.1">
    <property type="nucleotide sequence ID" value="NZ_CP146612.1"/>
</dbReference>
<dbReference type="Proteomes" id="UP001375370">
    <property type="component" value="Chromosome"/>
</dbReference>
<feature type="transmembrane region" description="Helical" evidence="1">
    <location>
        <begin position="171"/>
        <end position="188"/>
    </location>
</feature>
<evidence type="ECO:0000313" key="2">
    <source>
        <dbReference type="EMBL" id="WWX26144.1"/>
    </source>
</evidence>
<dbReference type="EMBL" id="CP146612">
    <property type="protein sequence ID" value="WWX26144.1"/>
    <property type="molecule type" value="Genomic_DNA"/>
</dbReference>
<evidence type="ECO:0000256" key="1">
    <source>
        <dbReference type="SAM" id="Phobius"/>
    </source>
</evidence>
<dbReference type="Pfam" id="PF14329">
    <property type="entry name" value="DUF4386"/>
    <property type="match status" value="1"/>
</dbReference>
<feature type="transmembrane region" description="Helical" evidence="1">
    <location>
        <begin position="7"/>
        <end position="29"/>
    </location>
</feature>
<dbReference type="InterPro" id="IPR025495">
    <property type="entry name" value="DUF4386"/>
</dbReference>
<dbReference type="PROSITE" id="PS51257">
    <property type="entry name" value="PROKAR_LIPOPROTEIN"/>
    <property type="match status" value="1"/>
</dbReference>
<gene>
    <name evidence="2" type="ORF">V8247_04020</name>
</gene>
<keyword evidence="1" id="KW-0472">Membrane</keyword>
<evidence type="ECO:0000313" key="3">
    <source>
        <dbReference type="Proteomes" id="UP001375370"/>
    </source>
</evidence>
<feature type="transmembrane region" description="Helical" evidence="1">
    <location>
        <begin position="86"/>
        <end position="109"/>
    </location>
</feature>
<feature type="transmembrane region" description="Helical" evidence="1">
    <location>
        <begin position="137"/>
        <end position="159"/>
    </location>
</feature>
<keyword evidence="1" id="KW-0812">Transmembrane</keyword>
<protein>
    <submittedName>
        <fullName evidence="2">DUF4386 domain-containing protein</fullName>
    </submittedName>
</protein>
<reference evidence="2 3" key="1">
    <citation type="submission" date="2024-03" db="EMBL/GenBank/DDBJ databases">
        <title>A Dehalogenimonas Isolated from Estuarine Sediments Dihaloeliminates Chlorinated Alkanes.</title>
        <authorList>
            <person name="Yang Y."/>
            <person name="Wang H."/>
        </authorList>
    </citation>
    <scope>NUCLEOTIDE SEQUENCE [LARGE SCALE GENOMIC DNA]</scope>
    <source>
        <strain evidence="2 3">W</strain>
    </source>
</reference>
<feature type="transmembrane region" description="Helical" evidence="1">
    <location>
        <begin position="49"/>
        <end position="74"/>
    </location>
</feature>
<proteinExistence type="predicted"/>
<keyword evidence="1" id="KW-1133">Transmembrane helix</keyword>